<evidence type="ECO:0000313" key="3">
    <source>
        <dbReference type="EMBL" id="CAL1129551.1"/>
    </source>
</evidence>
<evidence type="ECO:0000259" key="1">
    <source>
        <dbReference type="Pfam" id="PF10469"/>
    </source>
</evidence>
<dbReference type="EMBL" id="CAMXCT030000249">
    <property type="protein sequence ID" value="CAL4763488.1"/>
    <property type="molecule type" value="Genomic_DNA"/>
</dbReference>
<dbReference type="EMBL" id="CAMXCT020000249">
    <property type="protein sequence ID" value="CAL1129551.1"/>
    <property type="molecule type" value="Genomic_DNA"/>
</dbReference>
<dbReference type="EMBL" id="CAMXCT010000249">
    <property type="protein sequence ID" value="CAI3976176.1"/>
    <property type="molecule type" value="Genomic_DNA"/>
</dbReference>
<keyword evidence="4" id="KW-1185">Reference proteome</keyword>
<dbReference type="InterPro" id="IPR052641">
    <property type="entry name" value="AKAP7_isoform_gamma"/>
</dbReference>
<comment type="caution">
    <text evidence="2">The sequence shown here is derived from an EMBL/GenBank/DDBJ whole genome shotgun (WGS) entry which is preliminary data.</text>
</comment>
<protein>
    <recommendedName>
        <fullName evidence="1">A-kinase anchor protein 7-like phosphoesterase domain-containing protein</fullName>
    </recommendedName>
</protein>
<organism evidence="2">
    <name type="scientific">Cladocopium goreaui</name>
    <dbReference type="NCBI Taxonomy" id="2562237"/>
    <lineage>
        <taxon>Eukaryota</taxon>
        <taxon>Sar</taxon>
        <taxon>Alveolata</taxon>
        <taxon>Dinophyceae</taxon>
        <taxon>Suessiales</taxon>
        <taxon>Symbiodiniaceae</taxon>
        <taxon>Cladocopium</taxon>
    </lineage>
</organism>
<dbReference type="GO" id="GO:0005829">
    <property type="term" value="C:cytosol"/>
    <property type="evidence" value="ECO:0007669"/>
    <property type="project" value="TreeGrafter"/>
</dbReference>
<feature type="domain" description="A-kinase anchor protein 7-like phosphoesterase" evidence="1">
    <location>
        <begin position="46"/>
        <end position="261"/>
    </location>
</feature>
<sequence>MPNLHRVPAIPALGRSKVAILLAASCFPRLCSDAFARNPPRSKSSPTHFVALRLSQPQLWQRIEQLQEEIWPRAAEIWSTANPHIPEEEVKTAFKATVYPASRFHYSLFVANLMEEARLESAKECLSEWFDTDVQQILAGRSTLDIKLVGLNTLRDEVLYLEPDQESLNLMKAMFHKLEMHFHAAGIQDKFRFRPHATIMKASQLRGKALQNLKHGKAIKKTLRYPREAWAEFNRTLGTYSVKEVQLLDMHRPVDGYFEVEWERRFG</sequence>
<dbReference type="AlphaFoldDB" id="A0A9P1FHH3"/>
<dbReference type="InterPro" id="IPR009097">
    <property type="entry name" value="Cyclic_Pdiesterase"/>
</dbReference>
<reference evidence="2" key="1">
    <citation type="submission" date="2022-10" db="EMBL/GenBank/DDBJ databases">
        <authorList>
            <person name="Chen Y."/>
            <person name="Dougan E. K."/>
            <person name="Chan C."/>
            <person name="Rhodes N."/>
            <person name="Thang M."/>
        </authorList>
    </citation>
    <scope>NUCLEOTIDE SEQUENCE</scope>
</reference>
<gene>
    <name evidence="2" type="ORF">C1SCF055_LOCUS4424</name>
</gene>
<name>A0A9P1FHH3_9DINO</name>
<dbReference type="SUPFAM" id="SSF55144">
    <property type="entry name" value="LigT-like"/>
    <property type="match status" value="1"/>
</dbReference>
<accession>A0A9P1FHH3</accession>
<dbReference type="PANTHER" id="PTHR15934">
    <property type="entry name" value="RNA 2',3'-CYCLIC PHOSPHODIESTERASE"/>
    <property type="match status" value="1"/>
</dbReference>
<evidence type="ECO:0000313" key="4">
    <source>
        <dbReference type="Proteomes" id="UP001152797"/>
    </source>
</evidence>
<dbReference type="GO" id="GO:0034237">
    <property type="term" value="F:protein kinase A regulatory subunit binding"/>
    <property type="evidence" value="ECO:0007669"/>
    <property type="project" value="TreeGrafter"/>
</dbReference>
<dbReference type="InterPro" id="IPR019510">
    <property type="entry name" value="AKAP7-like_phosphoesterase"/>
</dbReference>
<dbReference type="Gene3D" id="3.90.1140.10">
    <property type="entry name" value="Cyclic phosphodiesterase"/>
    <property type="match status" value="1"/>
</dbReference>
<dbReference type="GO" id="GO:0010738">
    <property type="term" value="P:regulation of protein kinase A signaling"/>
    <property type="evidence" value="ECO:0007669"/>
    <property type="project" value="TreeGrafter"/>
</dbReference>
<dbReference type="PANTHER" id="PTHR15934:SF2">
    <property type="entry name" value="A-KINASE ANCHOR PROTEIN 7-LIKE PHOSPHOESTERASE DOMAIN-CONTAINING PROTEIN"/>
    <property type="match status" value="1"/>
</dbReference>
<proteinExistence type="predicted"/>
<reference evidence="3" key="2">
    <citation type="submission" date="2024-04" db="EMBL/GenBank/DDBJ databases">
        <authorList>
            <person name="Chen Y."/>
            <person name="Shah S."/>
            <person name="Dougan E. K."/>
            <person name="Thang M."/>
            <person name="Chan C."/>
        </authorList>
    </citation>
    <scope>NUCLEOTIDE SEQUENCE [LARGE SCALE GENOMIC DNA]</scope>
</reference>
<evidence type="ECO:0000313" key="2">
    <source>
        <dbReference type="EMBL" id="CAI3976176.1"/>
    </source>
</evidence>
<dbReference type="Proteomes" id="UP001152797">
    <property type="component" value="Unassembled WGS sequence"/>
</dbReference>
<dbReference type="Pfam" id="PF10469">
    <property type="entry name" value="AKAP7_NLS"/>
    <property type="match status" value="1"/>
</dbReference>
<dbReference type="OrthoDB" id="277832at2759"/>